<dbReference type="Proteomes" id="UP000030745">
    <property type="component" value="Unassembled WGS sequence"/>
</dbReference>
<sequence length="278" mass="31127">MPLVTLCGLPGAGKTWFASQLHDHFVSLGKDVVHLSYDSERLVRADAYRDARAEKTTRSTMKSRVDVHLSADKIVILDTLNYIKGCRYELFCLAKELSTTHCVVYIDTPVAMAAARNAERAGDNFPPEYVEAIAMRLEVPNAKNRWDAPLLRMTPDSLCEATVIDRLREVEDAVLHGKAIKAGIATIAKPVVETTFVQELDRVTAAIIDVLIAHQREFHDLVDALRVPHASKLVQVGRAMPTAELRRHRRQFTKMATLHPFPSSDIGNRFVEYLQSQA</sequence>
<name>A0A067CQJ7_SAPPC</name>
<evidence type="ECO:0000256" key="3">
    <source>
        <dbReference type="ARBA" id="ARBA00025768"/>
    </source>
</evidence>
<dbReference type="VEuPathDB" id="FungiDB:SPRG_02456"/>
<protein>
    <recommendedName>
        <fullName evidence="6">Chromatin associated protein KTI12</fullName>
    </recommendedName>
</protein>
<dbReference type="InterPro" id="IPR013641">
    <property type="entry name" value="KTI12/PSTK"/>
</dbReference>
<organism evidence="4 5">
    <name type="scientific">Saprolegnia parasitica (strain CBS 223.65)</name>
    <dbReference type="NCBI Taxonomy" id="695850"/>
    <lineage>
        <taxon>Eukaryota</taxon>
        <taxon>Sar</taxon>
        <taxon>Stramenopiles</taxon>
        <taxon>Oomycota</taxon>
        <taxon>Saprolegniomycetes</taxon>
        <taxon>Saprolegniales</taxon>
        <taxon>Saprolegniaceae</taxon>
        <taxon>Saprolegnia</taxon>
    </lineage>
</organism>
<dbReference type="InterPro" id="IPR027417">
    <property type="entry name" value="P-loop_NTPase"/>
</dbReference>
<comment type="similarity">
    <text evidence="3">Belongs to the KTI12 family.</text>
</comment>
<reference evidence="4 5" key="1">
    <citation type="journal article" date="2013" name="PLoS Genet.">
        <title>Distinctive expansion of potential virulence genes in the genome of the oomycete fish pathogen Saprolegnia parasitica.</title>
        <authorList>
            <person name="Jiang R.H."/>
            <person name="de Bruijn I."/>
            <person name="Haas B.J."/>
            <person name="Belmonte R."/>
            <person name="Lobach L."/>
            <person name="Christie J."/>
            <person name="van den Ackerveken G."/>
            <person name="Bottin A."/>
            <person name="Bulone V."/>
            <person name="Diaz-Moreno S.M."/>
            <person name="Dumas B."/>
            <person name="Fan L."/>
            <person name="Gaulin E."/>
            <person name="Govers F."/>
            <person name="Grenville-Briggs L.J."/>
            <person name="Horner N.R."/>
            <person name="Levin J.Z."/>
            <person name="Mammella M."/>
            <person name="Meijer H.J."/>
            <person name="Morris P."/>
            <person name="Nusbaum C."/>
            <person name="Oome S."/>
            <person name="Phillips A.J."/>
            <person name="van Rooyen D."/>
            <person name="Rzeszutek E."/>
            <person name="Saraiva M."/>
            <person name="Secombes C.J."/>
            <person name="Seidl M.F."/>
            <person name="Snel B."/>
            <person name="Stassen J.H."/>
            <person name="Sykes S."/>
            <person name="Tripathy S."/>
            <person name="van den Berg H."/>
            <person name="Vega-Arreguin J.C."/>
            <person name="Wawra S."/>
            <person name="Young S.K."/>
            <person name="Zeng Q."/>
            <person name="Dieguez-Uribeondo J."/>
            <person name="Russ C."/>
            <person name="Tyler B.M."/>
            <person name="van West P."/>
        </authorList>
    </citation>
    <scope>NUCLEOTIDE SEQUENCE [LARGE SCALE GENOMIC DNA]</scope>
    <source>
        <strain evidence="4 5">CBS 223.65</strain>
    </source>
</reference>
<evidence type="ECO:0000313" key="5">
    <source>
        <dbReference type="Proteomes" id="UP000030745"/>
    </source>
</evidence>
<dbReference type="RefSeq" id="XP_012196422.1">
    <property type="nucleotide sequence ID" value="XM_012341032.1"/>
</dbReference>
<gene>
    <name evidence="4" type="ORF">SPRG_02456</name>
</gene>
<dbReference type="Gene3D" id="3.40.50.300">
    <property type="entry name" value="P-loop containing nucleotide triphosphate hydrolases"/>
    <property type="match status" value="1"/>
</dbReference>
<dbReference type="Pfam" id="PF08433">
    <property type="entry name" value="KTI12"/>
    <property type="match status" value="1"/>
</dbReference>
<dbReference type="OMA" id="THSRWDK"/>
<keyword evidence="2" id="KW-0067">ATP-binding</keyword>
<dbReference type="OrthoDB" id="9972657at2759"/>
<evidence type="ECO:0008006" key="6">
    <source>
        <dbReference type="Google" id="ProtNLM"/>
    </source>
</evidence>
<keyword evidence="1" id="KW-0547">Nucleotide-binding</keyword>
<evidence type="ECO:0000313" key="4">
    <source>
        <dbReference type="EMBL" id="KDO32758.1"/>
    </source>
</evidence>
<dbReference type="KEGG" id="spar:SPRG_02456"/>
<evidence type="ECO:0000256" key="2">
    <source>
        <dbReference type="ARBA" id="ARBA00022840"/>
    </source>
</evidence>
<accession>A0A067CQJ7</accession>
<proteinExistence type="inferred from homology"/>
<dbReference type="PANTHER" id="PTHR12435">
    <property type="match status" value="1"/>
</dbReference>
<dbReference type="STRING" id="695850.A0A067CQJ7"/>
<dbReference type="AlphaFoldDB" id="A0A067CQJ7"/>
<evidence type="ECO:0000256" key="1">
    <source>
        <dbReference type="ARBA" id="ARBA00022741"/>
    </source>
</evidence>
<dbReference type="GO" id="GO:0005524">
    <property type="term" value="F:ATP binding"/>
    <property type="evidence" value="ECO:0007669"/>
    <property type="project" value="UniProtKB-KW"/>
</dbReference>
<keyword evidence="5" id="KW-1185">Reference proteome</keyword>
<dbReference type="EMBL" id="KK583194">
    <property type="protein sequence ID" value="KDO32758.1"/>
    <property type="molecule type" value="Genomic_DNA"/>
</dbReference>
<dbReference type="SUPFAM" id="SSF52540">
    <property type="entry name" value="P-loop containing nucleoside triphosphate hydrolases"/>
    <property type="match status" value="1"/>
</dbReference>
<dbReference type="GeneID" id="24125011"/>